<dbReference type="RefSeq" id="WP_171993710.1">
    <property type="nucleotide sequence ID" value="NZ_CP012542.1"/>
</dbReference>
<dbReference type="Proteomes" id="UP000503264">
    <property type="component" value="Chromosome"/>
</dbReference>
<proteinExistence type="predicted"/>
<organism evidence="1 2">
    <name type="scientific">Campylobacter mucosalis CCUG 21559</name>
    <dbReference type="NCBI Taxonomy" id="1032067"/>
    <lineage>
        <taxon>Bacteria</taxon>
        <taxon>Pseudomonadati</taxon>
        <taxon>Campylobacterota</taxon>
        <taxon>Epsilonproteobacteria</taxon>
        <taxon>Campylobacterales</taxon>
        <taxon>Campylobacteraceae</taxon>
        <taxon>Campylobacter</taxon>
    </lineage>
</organism>
<evidence type="ECO:0000313" key="1">
    <source>
        <dbReference type="EMBL" id="QCD44671.1"/>
    </source>
</evidence>
<evidence type="ECO:0000313" key="2">
    <source>
        <dbReference type="Proteomes" id="UP000503264"/>
    </source>
</evidence>
<name>A0A6G5QG92_9BACT</name>
<protein>
    <recommendedName>
        <fullName evidence="3">Transcriptional regulator</fullName>
    </recommendedName>
</protein>
<dbReference type="AlphaFoldDB" id="A0A6G5QG92"/>
<gene>
    <name evidence="1" type="ORF">CMUC_0882</name>
</gene>
<sequence>MSDENLIKSTCKELGLTYKQLGELIGYSEAAIKAAIAKNEISEPMRRAIELYKENLKLQQELADFRTLKAILSR</sequence>
<dbReference type="EMBL" id="CP012542">
    <property type="protein sequence ID" value="QCD44671.1"/>
    <property type="molecule type" value="Genomic_DNA"/>
</dbReference>
<reference evidence="1 2" key="1">
    <citation type="submission" date="2016-07" db="EMBL/GenBank/DDBJ databases">
        <title>Comparative genomics of the Campylobacter concisus group.</title>
        <authorList>
            <person name="Miller W.G."/>
            <person name="Yee E."/>
            <person name="Chapman M.H."/>
            <person name="Huynh S."/>
            <person name="Bono J.L."/>
            <person name="On S.L.W."/>
            <person name="StLeger J."/>
            <person name="Foster G."/>
            <person name="Parker C.T."/>
        </authorList>
    </citation>
    <scope>NUCLEOTIDE SEQUENCE [LARGE SCALE GENOMIC DNA]</scope>
    <source>
        <strain evidence="1 2">CCUG 21559</strain>
    </source>
</reference>
<keyword evidence="2" id="KW-1185">Reference proteome</keyword>
<accession>A0A6G5QG92</accession>
<evidence type="ECO:0008006" key="3">
    <source>
        <dbReference type="Google" id="ProtNLM"/>
    </source>
</evidence>